<dbReference type="EMBL" id="JAODUP010000102">
    <property type="protein sequence ID" value="KAK2162195.1"/>
    <property type="molecule type" value="Genomic_DNA"/>
</dbReference>
<organism evidence="3 4">
    <name type="scientific">Paralvinella palmiformis</name>
    <dbReference type="NCBI Taxonomy" id="53620"/>
    <lineage>
        <taxon>Eukaryota</taxon>
        <taxon>Metazoa</taxon>
        <taxon>Spiralia</taxon>
        <taxon>Lophotrochozoa</taxon>
        <taxon>Annelida</taxon>
        <taxon>Polychaeta</taxon>
        <taxon>Sedentaria</taxon>
        <taxon>Canalipalpata</taxon>
        <taxon>Terebellida</taxon>
        <taxon>Terebelliformia</taxon>
        <taxon>Alvinellidae</taxon>
        <taxon>Paralvinella</taxon>
    </lineage>
</organism>
<feature type="coiled-coil region" evidence="1">
    <location>
        <begin position="239"/>
        <end position="320"/>
    </location>
</feature>
<sequence length="369" mass="43716">MQNCYGKKEQNDRLTTKHIHTLKFLQEIVAENKQLKERIDELECDDTTSLIEENKARIKEIQEQYMKRADEINIMLTEKHKEELMKRVEEQLEAEKLYKETRQQLQAEIDRQRKIISDLEQQLGVAKENDNHVEIYKLKVAALEQEIGRLQQDREKLEAKNRGNVDQLGKLDLYEEQNKSLKDQLSASSQKIKELEFKIRNLERDLSQQGVSEQDEILVALKNKLEKMHKDRTVCEEREKDFQNLIDDLKDENGKLRRALDDSERMRLEMRAQMEHLLSELATLRKQTVADRDRQTFKDFVQVKRELASVKEENDELRMRMKFSTGRDKDLVLPNLRGADPRNGVYTRIGSTKSDRRKSDTPTSRNKYL</sequence>
<gene>
    <name evidence="3" type="ORF">LSH36_102g08008</name>
</gene>
<accession>A0AAD9K1I5</accession>
<evidence type="ECO:0000313" key="4">
    <source>
        <dbReference type="Proteomes" id="UP001208570"/>
    </source>
</evidence>
<proteinExistence type="predicted"/>
<evidence type="ECO:0000256" key="2">
    <source>
        <dbReference type="SAM" id="MobiDB-lite"/>
    </source>
</evidence>
<dbReference type="Proteomes" id="UP001208570">
    <property type="component" value="Unassembled WGS sequence"/>
</dbReference>
<evidence type="ECO:0000256" key="1">
    <source>
        <dbReference type="SAM" id="Coils"/>
    </source>
</evidence>
<reference evidence="3" key="1">
    <citation type="journal article" date="2023" name="Mol. Biol. Evol.">
        <title>Third-Generation Sequencing Reveals the Adaptive Role of the Epigenome in Three Deep-Sea Polychaetes.</title>
        <authorList>
            <person name="Perez M."/>
            <person name="Aroh O."/>
            <person name="Sun Y."/>
            <person name="Lan Y."/>
            <person name="Juniper S.K."/>
            <person name="Young C.R."/>
            <person name="Angers B."/>
            <person name="Qian P.Y."/>
        </authorList>
    </citation>
    <scope>NUCLEOTIDE SEQUENCE</scope>
    <source>
        <strain evidence="3">P08H-3</strain>
    </source>
</reference>
<evidence type="ECO:0000313" key="3">
    <source>
        <dbReference type="EMBL" id="KAK2162195.1"/>
    </source>
</evidence>
<name>A0AAD9K1I5_9ANNE</name>
<dbReference type="Gene3D" id="1.10.287.1490">
    <property type="match status" value="1"/>
</dbReference>
<feature type="region of interest" description="Disordered" evidence="2">
    <location>
        <begin position="332"/>
        <end position="369"/>
    </location>
</feature>
<keyword evidence="4" id="KW-1185">Reference proteome</keyword>
<comment type="caution">
    <text evidence="3">The sequence shown here is derived from an EMBL/GenBank/DDBJ whole genome shotgun (WGS) entry which is preliminary data.</text>
</comment>
<protein>
    <submittedName>
        <fullName evidence="3">Uncharacterized protein</fullName>
    </submittedName>
</protein>
<feature type="coiled-coil region" evidence="1">
    <location>
        <begin position="25"/>
        <end position="205"/>
    </location>
</feature>
<dbReference type="AlphaFoldDB" id="A0AAD9K1I5"/>
<keyword evidence="1" id="KW-0175">Coiled coil</keyword>